<keyword evidence="5" id="KW-1185">Reference proteome</keyword>
<dbReference type="PANTHER" id="PTHR31084:SF0">
    <property type="entry name" value="ALPHA-L-FUCOSIDASE 2"/>
    <property type="match status" value="1"/>
</dbReference>
<dbReference type="InterPro" id="IPR012341">
    <property type="entry name" value="6hp_glycosidase-like_sf"/>
</dbReference>
<dbReference type="PIRSF" id="PIRSF007663">
    <property type="entry name" value="UCP007663"/>
    <property type="match status" value="1"/>
</dbReference>
<feature type="domain" description="Glycosyl hydrolase family 95 catalytic" evidence="3">
    <location>
        <begin position="264"/>
        <end position="668"/>
    </location>
</feature>
<dbReference type="Pfam" id="PF21307">
    <property type="entry name" value="Glyco_hydro_95_C"/>
    <property type="match status" value="1"/>
</dbReference>
<dbReference type="InterPro" id="IPR016518">
    <property type="entry name" value="Alpha-L-fucosidase"/>
</dbReference>
<comment type="caution">
    <text evidence="4">The sequence shown here is derived from an EMBL/GenBank/DDBJ whole genome shotgun (WGS) entry which is preliminary data.</text>
</comment>
<keyword evidence="4" id="KW-0378">Hydrolase</keyword>
<dbReference type="Proteomes" id="UP001595755">
    <property type="component" value="Unassembled WGS sequence"/>
</dbReference>
<evidence type="ECO:0000259" key="3">
    <source>
        <dbReference type="Pfam" id="PF22124"/>
    </source>
</evidence>
<evidence type="ECO:0000259" key="1">
    <source>
        <dbReference type="Pfam" id="PF14498"/>
    </source>
</evidence>
<sequence>MKLSSETLMHYEEPAKDWNSALPVGNGRLGGMVFGAVREELIQFNEDTVWYGGPRNRNNPDALTHLPEVRRLVFEGKLKEAHRLAEAALSATPRSERHYLTAGNLLIRFDHPDGDPAQYRRELDLETAIASTVYEIGEVKYRREVFCSFPDQTMVIRLTANRPGAISFNARFERNKGRYMDRSGRQGADTIIMSNDCGGRDGLAYTAVVKAVPDGGSVKVIGEHLFVESADAVTLILAVAGTFRCAEPERQVLETVGRAADEAYERLRERHIGDYAPLFRRVKLELGSRAGAGNERSVAERLEKVMQGEEDAGLLTLYFHFGRYLLLSSSRPGSLPANLQGIWNDSMTPPWDSKYTININTQMNYWPAEPCNLAECHEPLFELIERMRANGRVTAQAMYGCRGFVAHHNTDLWADTAPQDIYAPATQWVMGAAWLTLHMWEHYRFNPDERFLRRAYDTMKEAALFFLDFLVESPEGYLVTNPSVSPENEYRLPNGESGTLCYGPAMDTQIVTELLNASIQASLILDTDEAERRRWEETIARLPKMKIGKRGQLQEWLEDYEEKEPGHRHISHLFGLHPGTTISPSATPELAEAAQVTLKLRLANGGGHTGWSRAWIINFWARLLDGDQAYDHTMALLRKSTLPNLFDNHPPFQIDGNFGALAGIAEMLLQSHLDHISLLPALPTAWPSGRIAGLRARGGFELDLEWHEGRLTRARVTSGSGRTLRLRADVPVRAYRIDGSPIPATLHSDGLLELPTSADEVVVIQPV</sequence>
<dbReference type="Gene3D" id="1.50.10.10">
    <property type="match status" value="1"/>
</dbReference>
<dbReference type="GO" id="GO:0016787">
    <property type="term" value="F:hydrolase activity"/>
    <property type="evidence" value="ECO:0007669"/>
    <property type="project" value="UniProtKB-KW"/>
</dbReference>
<dbReference type="Gene3D" id="2.70.98.50">
    <property type="entry name" value="putative glycoside hydrolase family protein from bacillus halodurans"/>
    <property type="match status" value="1"/>
</dbReference>
<feature type="domain" description="Alpha fucosidase A-like C-terminal" evidence="2">
    <location>
        <begin position="670"/>
        <end position="762"/>
    </location>
</feature>
<feature type="domain" description="Glycosyl hydrolase family 95 N-terminal" evidence="1">
    <location>
        <begin position="10"/>
        <end position="244"/>
    </location>
</feature>
<dbReference type="SUPFAM" id="SSF48208">
    <property type="entry name" value="Six-hairpin glycosidases"/>
    <property type="match status" value="1"/>
</dbReference>
<dbReference type="RefSeq" id="WP_204605764.1">
    <property type="nucleotide sequence ID" value="NZ_JBHSED010000017.1"/>
</dbReference>
<dbReference type="InterPro" id="IPR008928">
    <property type="entry name" value="6-hairpin_glycosidase_sf"/>
</dbReference>
<reference evidence="5" key="1">
    <citation type="journal article" date="2019" name="Int. J. Syst. Evol. Microbiol.">
        <title>The Global Catalogue of Microorganisms (GCM) 10K type strain sequencing project: providing services to taxonomists for standard genome sequencing and annotation.</title>
        <authorList>
            <consortium name="The Broad Institute Genomics Platform"/>
            <consortium name="The Broad Institute Genome Sequencing Center for Infectious Disease"/>
            <person name="Wu L."/>
            <person name="Ma J."/>
        </authorList>
    </citation>
    <scope>NUCLEOTIDE SEQUENCE [LARGE SCALE GENOMIC DNA]</scope>
    <source>
        <strain evidence="5">CGMCC 4.1641</strain>
    </source>
</reference>
<name>A0ABV8SAM3_9BACL</name>
<dbReference type="InterPro" id="IPR054363">
    <property type="entry name" value="GH95_cat"/>
</dbReference>
<organism evidence="4 5">
    <name type="scientific">Cohnella boryungensis</name>
    <dbReference type="NCBI Taxonomy" id="768479"/>
    <lineage>
        <taxon>Bacteria</taxon>
        <taxon>Bacillati</taxon>
        <taxon>Bacillota</taxon>
        <taxon>Bacilli</taxon>
        <taxon>Bacillales</taxon>
        <taxon>Paenibacillaceae</taxon>
        <taxon>Cohnella</taxon>
    </lineage>
</organism>
<dbReference type="Pfam" id="PF14498">
    <property type="entry name" value="Glyco_hyd_65N_2"/>
    <property type="match status" value="1"/>
</dbReference>
<protein>
    <submittedName>
        <fullName evidence="4">Glycoside hydrolase N-terminal domain-containing protein</fullName>
    </submittedName>
</protein>
<accession>A0ABV8SAM3</accession>
<dbReference type="Pfam" id="PF22124">
    <property type="entry name" value="Glyco_hydro_95_cat"/>
    <property type="match status" value="1"/>
</dbReference>
<evidence type="ECO:0000313" key="4">
    <source>
        <dbReference type="EMBL" id="MFC4304022.1"/>
    </source>
</evidence>
<gene>
    <name evidence="4" type="ORF">ACFO1S_11285</name>
</gene>
<dbReference type="InterPro" id="IPR049053">
    <property type="entry name" value="AFCA-like_C"/>
</dbReference>
<dbReference type="PANTHER" id="PTHR31084">
    <property type="entry name" value="ALPHA-L-FUCOSIDASE 2"/>
    <property type="match status" value="1"/>
</dbReference>
<evidence type="ECO:0000313" key="5">
    <source>
        <dbReference type="Proteomes" id="UP001595755"/>
    </source>
</evidence>
<proteinExistence type="predicted"/>
<dbReference type="EMBL" id="JBHSED010000017">
    <property type="protein sequence ID" value="MFC4304022.1"/>
    <property type="molecule type" value="Genomic_DNA"/>
</dbReference>
<evidence type="ECO:0000259" key="2">
    <source>
        <dbReference type="Pfam" id="PF21307"/>
    </source>
</evidence>
<dbReference type="InterPro" id="IPR027414">
    <property type="entry name" value="GH95_N_dom"/>
</dbReference>